<dbReference type="CDD" id="cd00156">
    <property type="entry name" value="REC"/>
    <property type="match status" value="1"/>
</dbReference>
<dbReference type="InterPro" id="IPR001789">
    <property type="entry name" value="Sig_transdc_resp-reg_receiver"/>
</dbReference>
<dbReference type="InterPro" id="IPR011006">
    <property type="entry name" value="CheY-like_superfamily"/>
</dbReference>
<keyword evidence="1" id="KW-0597">Phosphoprotein</keyword>
<dbReference type="SUPFAM" id="SSF52172">
    <property type="entry name" value="CheY-like"/>
    <property type="match status" value="1"/>
</dbReference>
<dbReference type="Pfam" id="PF00072">
    <property type="entry name" value="Response_reg"/>
    <property type="match status" value="1"/>
</dbReference>
<evidence type="ECO:0000256" key="2">
    <source>
        <dbReference type="SAM" id="Phobius"/>
    </source>
</evidence>
<protein>
    <submittedName>
        <fullName evidence="4">Response regulator</fullName>
    </submittedName>
</protein>
<dbReference type="SMART" id="SM00448">
    <property type="entry name" value="REC"/>
    <property type="match status" value="1"/>
</dbReference>
<dbReference type="EMBL" id="JBIGHX010000003">
    <property type="protein sequence ID" value="MFG6462102.1"/>
    <property type="molecule type" value="Genomic_DNA"/>
</dbReference>
<keyword evidence="2" id="KW-1133">Transmembrane helix</keyword>
<evidence type="ECO:0000256" key="1">
    <source>
        <dbReference type="PROSITE-ProRule" id="PRU00169"/>
    </source>
</evidence>
<dbReference type="Proteomes" id="UP001606302">
    <property type="component" value="Unassembled WGS sequence"/>
</dbReference>
<proteinExistence type="predicted"/>
<sequence length="209" mass="22271">MDDLAKLISALAALAWPAVFAVLLVKLFGPIRALVESARGRKFTIKVAGNELTMEEASEQQRVLLADLQNKLAQLEKGLASPVAVAPATEARPRGKRVLWVDDRPRNNSFLVASLQDRGVQVDIALSTTEGLEALKQARYDAVISDMGRPEGETAGIDLALKMKTVAPGVPVFIYCGKWGATHLRDDALAAGVVLITSSASSLMAALPL</sequence>
<accession>A0ABW7GJG3</accession>
<keyword evidence="5" id="KW-1185">Reference proteome</keyword>
<dbReference type="RefSeq" id="WP_394510974.1">
    <property type="nucleotide sequence ID" value="NZ_JBIGHX010000003.1"/>
</dbReference>
<keyword evidence="2" id="KW-0472">Membrane</keyword>
<gene>
    <name evidence="4" type="ORF">ACG04Q_11025</name>
</gene>
<name>A0ABW7GJG3_9BURK</name>
<organism evidence="4 5">
    <name type="scientific">Pelomonas lactea</name>
    <dbReference type="NCBI Taxonomy" id="3299030"/>
    <lineage>
        <taxon>Bacteria</taxon>
        <taxon>Pseudomonadati</taxon>
        <taxon>Pseudomonadota</taxon>
        <taxon>Betaproteobacteria</taxon>
        <taxon>Burkholderiales</taxon>
        <taxon>Sphaerotilaceae</taxon>
        <taxon>Roseateles</taxon>
    </lineage>
</organism>
<comment type="caution">
    <text evidence="4">The sequence shown here is derived from an EMBL/GenBank/DDBJ whole genome shotgun (WGS) entry which is preliminary data.</text>
</comment>
<dbReference type="Gene3D" id="3.40.50.2300">
    <property type="match status" value="1"/>
</dbReference>
<keyword evidence="2" id="KW-0812">Transmembrane</keyword>
<feature type="transmembrane region" description="Helical" evidence="2">
    <location>
        <begin position="6"/>
        <end position="29"/>
    </location>
</feature>
<dbReference type="PROSITE" id="PS50110">
    <property type="entry name" value="RESPONSE_REGULATORY"/>
    <property type="match status" value="1"/>
</dbReference>
<reference evidence="4 5" key="1">
    <citation type="submission" date="2024-08" db="EMBL/GenBank/DDBJ databases">
        <authorList>
            <person name="Lu H."/>
        </authorList>
    </citation>
    <scope>NUCLEOTIDE SEQUENCE [LARGE SCALE GENOMIC DNA]</scope>
    <source>
        <strain evidence="4 5">DXS20W</strain>
    </source>
</reference>
<feature type="modified residue" description="4-aspartylphosphate" evidence="1">
    <location>
        <position position="146"/>
    </location>
</feature>
<feature type="domain" description="Response regulatory" evidence="3">
    <location>
        <begin position="97"/>
        <end position="209"/>
    </location>
</feature>
<evidence type="ECO:0000259" key="3">
    <source>
        <dbReference type="PROSITE" id="PS50110"/>
    </source>
</evidence>
<evidence type="ECO:0000313" key="5">
    <source>
        <dbReference type="Proteomes" id="UP001606302"/>
    </source>
</evidence>
<evidence type="ECO:0000313" key="4">
    <source>
        <dbReference type="EMBL" id="MFG6462102.1"/>
    </source>
</evidence>